<dbReference type="AlphaFoldDB" id="A0A0F5HM99"/>
<feature type="transmembrane region" description="Helical" evidence="1">
    <location>
        <begin position="12"/>
        <end position="34"/>
    </location>
</feature>
<dbReference type="Proteomes" id="UP000031563">
    <property type="component" value="Unassembled WGS sequence"/>
</dbReference>
<keyword evidence="1" id="KW-0472">Membrane</keyword>
<dbReference type="STRING" id="1221996.QY95_02598"/>
<proteinExistence type="predicted"/>
<keyword evidence="1" id="KW-0812">Transmembrane</keyword>
<sequence length="44" mass="5225">MFHWIYDHVINTTFFVFAAIFLAPALMMGIIWLLPEPDSKKDKR</sequence>
<evidence type="ECO:0000256" key="1">
    <source>
        <dbReference type="SAM" id="Phobius"/>
    </source>
</evidence>
<gene>
    <name evidence="2" type="ORF">QY95_02598</name>
</gene>
<comment type="caution">
    <text evidence="2">The sequence shown here is derived from an EMBL/GenBank/DDBJ whole genome shotgun (WGS) entry which is preliminary data.</text>
</comment>
<evidence type="ECO:0000313" key="2">
    <source>
        <dbReference type="EMBL" id="KKB38350.1"/>
    </source>
</evidence>
<reference evidence="2" key="1">
    <citation type="submission" date="2015-02" db="EMBL/GenBank/DDBJ databases">
        <title>Genome Assembly of Bacillaceae bacterium MTCC 8252.</title>
        <authorList>
            <person name="Verma A."/>
            <person name="Khatri I."/>
            <person name="Mual P."/>
            <person name="Subramanian S."/>
            <person name="Krishnamurthi S."/>
        </authorList>
    </citation>
    <scope>NUCLEOTIDE SEQUENCE [LARGE SCALE GENOMIC DNA]</scope>
    <source>
        <strain evidence="2">MTCC 8252</strain>
    </source>
</reference>
<accession>A0A0F5HM99</accession>
<accession>A0A0F5HZ74</accession>
<protein>
    <submittedName>
        <fullName evidence="2">Uncharacterized protein</fullName>
    </submittedName>
</protein>
<name>A0A0F5HM99_BACTR</name>
<keyword evidence="3" id="KW-1185">Reference proteome</keyword>
<organism evidence="2 3">
    <name type="scientific">Bacillus thermotolerans</name>
    <name type="common">Quasibacillus thermotolerans</name>
    <dbReference type="NCBI Taxonomy" id="1221996"/>
    <lineage>
        <taxon>Bacteria</taxon>
        <taxon>Bacillati</taxon>
        <taxon>Bacillota</taxon>
        <taxon>Bacilli</taxon>
        <taxon>Bacillales</taxon>
        <taxon>Bacillaceae</taxon>
        <taxon>Bacillus</taxon>
    </lineage>
</organism>
<dbReference type="EMBL" id="JWIR02000047">
    <property type="protein sequence ID" value="KKB38350.1"/>
    <property type="molecule type" value="Genomic_DNA"/>
</dbReference>
<evidence type="ECO:0000313" key="3">
    <source>
        <dbReference type="Proteomes" id="UP000031563"/>
    </source>
</evidence>
<keyword evidence="1" id="KW-1133">Transmembrane helix</keyword>